<dbReference type="Proteomes" id="UP000554482">
    <property type="component" value="Unassembled WGS sequence"/>
</dbReference>
<reference evidence="1 2" key="1">
    <citation type="submission" date="2020-06" db="EMBL/GenBank/DDBJ databases">
        <title>Transcriptomic and genomic resources for Thalictrum thalictroides and T. hernandezii: Facilitating candidate gene discovery in an emerging model plant lineage.</title>
        <authorList>
            <person name="Arias T."/>
            <person name="Riano-Pachon D.M."/>
            <person name="Di Stilio V.S."/>
        </authorList>
    </citation>
    <scope>NUCLEOTIDE SEQUENCE [LARGE SCALE GENOMIC DNA]</scope>
    <source>
        <strain evidence="2">cv. WT478/WT964</strain>
        <tissue evidence="1">Leaves</tissue>
    </source>
</reference>
<evidence type="ECO:0000313" key="1">
    <source>
        <dbReference type="EMBL" id="KAF5176768.1"/>
    </source>
</evidence>
<sequence>MIWQKKKAGRELLLAGPPGTDLENLFIIVNKALVLTLGCSGDDSGKRPASESLWMYSKRALDCHQGLHEAQGAESAFSFLPYGR</sequence>
<dbReference type="EMBL" id="JABWDY010042265">
    <property type="protein sequence ID" value="KAF5176768.1"/>
    <property type="molecule type" value="Genomic_DNA"/>
</dbReference>
<gene>
    <name evidence="1" type="ORF">FRX31_033645</name>
</gene>
<accession>A0A7J6UWD7</accession>
<evidence type="ECO:0000313" key="2">
    <source>
        <dbReference type="Proteomes" id="UP000554482"/>
    </source>
</evidence>
<comment type="caution">
    <text evidence="1">The sequence shown here is derived from an EMBL/GenBank/DDBJ whole genome shotgun (WGS) entry which is preliminary data.</text>
</comment>
<protein>
    <submittedName>
        <fullName evidence="1">Uncharacterized protein</fullName>
    </submittedName>
</protein>
<keyword evidence="2" id="KW-1185">Reference proteome</keyword>
<organism evidence="1 2">
    <name type="scientific">Thalictrum thalictroides</name>
    <name type="common">Rue-anemone</name>
    <name type="synonym">Anemone thalictroides</name>
    <dbReference type="NCBI Taxonomy" id="46969"/>
    <lineage>
        <taxon>Eukaryota</taxon>
        <taxon>Viridiplantae</taxon>
        <taxon>Streptophyta</taxon>
        <taxon>Embryophyta</taxon>
        <taxon>Tracheophyta</taxon>
        <taxon>Spermatophyta</taxon>
        <taxon>Magnoliopsida</taxon>
        <taxon>Ranunculales</taxon>
        <taxon>Ranunculaceae</taxon>
        <taxon>Thalictroideae</taxon>
        <taxon>Thalictrum</taxon>
    </lineage>
</organism>
<dbReference type="AlphaFoldDB" id="A0A7J6UWD7"/>
<proteinExistence type="predicted"/>
<name>A0A7J6UWD7_THATH</name>